<dbReference type="EMBL" id="CANHGI010000006">
    <property type="protein sequence ID" value="CAI5453913.1"/>
    <property type="molecule type" value="Genomic_DNA"/>
</dbReference>
<dbReference type="AlphaFoldDB" id="A0A9P1J2P5"/>
<reference evidence="1" key="1">
    <citation type="submission" date="2022-11" db="EMBL/GenBank/DDBJ databases">
        <authorList>
            <person name="Kikuchi T."/>
        </authorList>
    </citation>
    <scope>NUCLEOTIDE SEQUENCE</scope>
    <source>
        <strain evidence="1">PS1010</strain>
    </source>
</reference>
<evidence type="ECO:0000313" key="2">
    <source>
        <dbReference type="Proteomes" id="UP001152747"/>
    </source>
</evidence>
<organism evidence="1 2">
    <name type="scientific">Caenorhabditis angaria</name>
    <dbReference type="NCBI Taxonomy" id="860376"/>
    <lineage>
        <taxon>Eukaryota</taxon>
        <taxon>Metazoa</taxon>
        <taxon>Ecdysozoa</taxon>
        <taxon>Nematoda</taxon>
        <taxon>Chromadorea</taxon>
        <taxon>Rhabditida</taxon>
        <taxon>Rhabditina</taxon>
        <taxon>Rhabditomorpha</taxon>
        <taxon>Rhabditoidea</taxon>
        <taxon>Rhabditidae</taxon>
        <taxon>Peloderinae</taxon>
        <taxon>Caenorhabditis</taxon>
    </lineage>
</organism>
<name>A0A9P1J2P5_9PELO</name>
<evidence type="ECO:0000313" key="1">
    <source>
        <dbReference type="EMBL" id="CAI5453913.1"/>
    </source>
</evidence>
<keyword evidence="2" id="KW-1185">Reference proteome</keyword>
<protein>
    <submittedName>
        <fullName evidence="1">Uncharacterized protein</fullName>
    </submittedName>
</protein>
<accession>A0A9P1J2P5</accession>
<proteinExistence type="predicted"/>
<sequence>MLVKDRIRLAENVVKLEDFLKRLEEARMIIPDGNSQLFQSVVKMICLLKVIIGNKKTCLTTKCVDEYIQTNNTIIETCDDVIASLKQMWNCVKKDDNTEKIDKPTDVVVVVVAKKRCHRLEELRARNLTRRVKALFIDVFNSECVHDSEI</sequence>
<gene>
    <name evidence="1" type="ORF">CAMP_LOCUS16550</name>
</gene>
<comment type="caution">
    <text evidence="1">The sequence shown here is derived from an EMBL/GenBank/DDBJ whole genome shotgun (WGS) entry which is preliminary data.</text>
</comment>
<dbReference type="Proteomes" id="UP001152747">
    <property type="component" value="Unassembled WGS sequence"/>
</dbReference>